<dbReference type="Pfam" id="PF00107">
    <property type="entry name" value="ADH_zinc_N"/>
    <property type="match status" value="1"/>
</dbReference>
<accession>A0A7C4PNT8</accession>
<keyword evidence="3" id="KW-0479">Metal-binding</keyword>
<proteinExistence type="inferred from homology"/>
<gene>
    <name evidence="7" type="ORF">ENT37_14215</name>
</gene>
<reference evidence="7" key="1">
    <citation type="journal article" date="2020" name="mSystems">
        <title>Genome- and Community-Level Interaction Insights into Carbon Utilization and Element Cycling Functions of Hydrothermarchaeota in Hydrothermal Sediment.</title>
        <authorList>
            <person name="Zhou Z."/>
            <person name="Liu Y."/>
            <person name="Xu W."/>
            <person name="Pan J."/>
            <person name="Luo Z.H."/>
            <person name="Li M."/>
        </authorList>
    </citation>
    <scope>NUCLEOTIDE SEQUENCE [LARGE SCALE GENOMIC DNA]</scope>
    <source>
        <strain evidence="7">SpSt-573</strain>
    </source>
</reference>
<organism evidence="7">
    <name type="scientific">Anaerolinea thermolimosa</name>
    <dbReference type="NCBI Taxonomy" id="229919"/>
    <lineage>
        <taxon>Bacteria</taxon>
        <taxon>Bacillati</taxon>
        <taxon>Chloroflexota</taxon>
        <taxon>Anaerolineae</taxon>
        <taxon>Anaerolineales</taxon>
        <taxon>Anaerolineaceae</taxon>
        <taxon>Anaerolinea</taxon>
    </lineage>
</organism>
<protein>
    <recommendedName>
        <fullName evidence="6">Alcohol dehydrogenase-like C-terminal domain-containing protein</fullName>
    </recommendedName>
</protein>
<dbReference type="GO" id="GO:0016491">
    <property type="term" value="F:oxidoreductase activity"/>
    <property type="evidence" value="ECO:0007669"/>
    <property type="project" value="UniProtKB-KW"/>
</dbReference>
<dbReference type="PANTHER" id="PTHR43350:SF19">
    <property type="entry name" value="D-GULOSIDE 3-DEHYDROGENASE"/>
    <property type="match status" value="1"/>
</dbReference>
<comment type="cofactor">
    <cofactor evidence="1">
        <name>Zn(2+)</name>
        <dbReference type="ChEBI" id="CHEBI:29105"/>
    </cofactor>
</comment>
<evidence type="ECO:0000259" key="6">
    <source>
        <dbReference type="Pfam" id="PF00107"/>
    </source>
</evidence>
<dbReference type="SUPFAM" id="SSF51735">
    <property type="entry name" value="NAD(P)-binding Rossmann-fold domains"/>
    <property type="match status" value="1"/>
</dbReference>
<keyword evidence="5" id="KW-0560">Oxidoreductase</keyword>
<name>A0A7C4PNT8_9CHLR</name>
<dbReference type="InterPro" id="IPR013149">
    <property type="entry name" value="ADH-like_C"/>
</dbReference>
<dbReference type="InterPro" id="IPR036291">
    <property type="entry name" value="NAD(P)-bd_dom_sf"/>
</dbReference>
<keyword evidence="4" id="KW-0862">Zinc</keyword>
<dbReference type="PANTHER" id="PTHR43350">
    <property type="entry name" value="NAD-DEPENDENT ALCOHOL DEHYDROGENASE"/>
    <property type="match status" value="1"/>
</dbReference>
<evidence type="ECO:0000256" key="1">
    <source>
        <dbReference type="ARBA" id="ARBA00001947"/>
    </source>
</evidence>
<dbReference type="Gene3D" id="3.40.50.720">
    <property type="entry name" value="NAD(P)-binding Rossmann-like Domain"/>
    <property type="match status" value="1"/>
</dbReference>
<evidence type="ECO:0000313" key="7">
    <source>
        <dbReference type="EMBL" id="HGS23005.1"/>
    </source>
</evidence>
<dbReference type="Gene3D" id="3.90.180.10">
    <property type="entry name" value="Medium-chain alcohol dehydrogenases, catalytic domain"/>
    <property type="match status" value="1"/>
</dbReference>
<evidence type="ECO:0000256" key="4">
    <source>
        <dbReference type="ARBA" id="ARBA00022833"/>
    </source>
</evidence>
<comment type="caution">
    <text evidence="7">The sequence shown here is derived from an EMBL/GenBank/DDBJ whole genome shotgun (WGS) entry which is preliminary data.</text>
</comment>
<evidence type="ECO:0000256" key="2">
    <source>
        <dbReference type="ARBA" id="ARBA00008072"/>
    </source>
</evidence>
<dbReference type="GO" id="GO:0046872">
    <property type="term" value="F:metal ion binding"/>
    <property type="evidence" value="ECO:0007669"/>
    <property type="project" value="UniProtKB-KW"/>
</dbReference>
<evidence type="ECO:0000256" key="3">
    <source>
        <dbReference type="ARBA" id="ARBA00022723"/>
    </source>
</evidence>
<dbReference type="AlphaFoldDB" id="A0A7C4PNT8"/>
<comment type="similarity">
    <text evidence="2">Belongs to the zinc-containing alcohol dehydrogenase family.</text>
</comment>
<sequence length="126" mass="13865">MKRAGVFMKHKHVKYRIKTEAVKDLAALYTKTGAIALHGIQRAKVQTGDAVAIIGQDLIGYLAAQAAKVHGVRVIAIDRLPEQLEMARKAGADFTLNPVEDPIRNRVRLSSRLGGESFRHKEGNQP</sequence>
<evidence type="ECO:0000256" key="5">
    <source>
        <dbReference type="ARBA" id="ARBA00023002"/>
    </source>
</evidence>
<dbReference type="EMBL" id="DSYK01000712">
    <property type="protein sequence ID" value="HGS23005.1"/>
    <property type="molecule type" value="Genomic_DNA"/>
</dbReference>
<feature type="domain" description="Alcohol dehydrogenase-like C-terminal" evidence="6">
    <location>
        <begin position="59"/>
        <end position="101"/>
    </location>
</feature>